<keyword evidence="4 6" id="KW-0808">Transferase</keyword>
<dbReference type="Pfam" id="PF06325">
    <property type="entry name" value="PrmA"/>
    <property type="match status" value="1"/>
</dbReference>
<dbReference type="InterPro" id="IPR029063">
    <property type="entry name" value="SAM-dependent_MTases_sf"/>
</dbReference>
<dbReference type="HAMAP" id="MF_00735">
    <property type="entry name" value="Methyltr_PrmA"/>
    <property type="match status" value="1"/>
</dbReference>
<reference evidence="7 8" key="2">
    <citation type="journal article" date="2012" name="Int. J. Syst. Evol. Microbiol.">
        <title>Magnetococcus marinus gen. nov., sp. nov., a marine, magnetotactic bacterium that represents a novel lineage (Magnetococcaceae fam. nov.; Magnetococcales ord. nov.) at the base of the Alphaproteobacteria.</title>
        <authorList>
            <person name="Bazylinski D.A."/>
            <person name="Williams T.J."/>
            <person name="Lefevre C.T."/>
            <person name="Berg R.J."/>
            <person name="Zhang C.L."/>
            <person name="Bowser S.S."/>
            <person name="Dean A.J."/>
            <person name="Beveridge T.J."/>
        </authorList>
    </citation>
    <scope>NUCLEOTIDE SEQUENCE [LARGE SCALE GENOMIC DNA]</scope>
    <source>
        <strain evidence="8">ATCC BAA-1437 / JCM 17883 / MC-1</strain>
    </source>
</reference>
<feature type="binding site" evidence="6">
    <location>
        <position position="143"/>
    </location>
    <ligand>
        <name>S-adenosyl-L-methionine</name>
        <dbReference type="ChEBI" id="CHEBI:59789"/>
    </ligand>
</feature>
<dbReference type="CDD" id="cd02440">
    <property type="entry name" value="AdoMet_MTases"/>
    <property type="match status" value="1"/>
</dbReference>
<comment type="catalytic activity">
    <reaction evidence="6">
        <text>L-lysyl-[protein] + 3 S-adenosyl-L-methionine = N(6),N(6),N(6)-trimethyl-L-lysyl-[protein] + 3 S-adenosyl-L-homocysteine + 3 H(+)</text>
        <dbReference type="Rhea" id="RHEA:54192"/>
        <dbReference type="Rhea" id="RHEA-COMP:9752"/>
        <dbReference type="Rhea" id="RHEA-COMP:13826"/>
        <dbReference type="ChEBI" id="CHEBI:15378"/>
        <dbReference type="ChEBI" id="CHEBI:29969"/>
        <dbReference type="ChEBI" id="CHEBI:57856"/>
        <dbReference type="ChEBI" id="CHEBI:59789"/>
        <dbReference type="ChEBI" id="CHEBI:61961"/>
    </reaction>
</comment>
<dbReference type="GO" id="GO:0032259">
    <property type="term" value="P:methylation"/>
    <property type="evidence" value="ECO:0007669"/>
    <property type="project" value="UniProtKB-KW"/>
</dbReference>
<dbReference type="InterPro" id="IPR004498">
    <property type="entry name" value="Ribosomal_PrmA_MeTrfase"/>
</dbReference>
<comment type="similarity">
    <text evidence="1 6">Belongs to the methyltransferase superfamily. PrmA family.</text>
</comment>
<dbReference type="AlphaFoldDB" id="A0L908"/>
<dbReference type="OrthoDB" id="9785995at2"/>
<protein>
    <recommendedName>
        <fullName evidence="6">Ribosomal protein L11 methyltransferase</fullName>
        <shortName evidence="6">L11 Mtase</shortName>
        <ecNumber evidence="6">2.1.1.-</ecNumber>
    </recommendedName>
</protein>
<dbReference type="EC" id="2.1.1.-" evidence="6"/>
<dbReference type="EMBL" id="CP000471">
    <property type="protein sequence ID" value="ABK44451.1"/>
    <property type="molecule type" value="Genomic_DNA"/>
</dbReference>
<evidence type="ECO:0000313" key="8">
    <source>
        <dbReference type="Proteomes" id="UP000002586"/>
    </source>
</evidence>
<dbReference type="NCBIfam" id="TIGR00406">
    <property type="entry name" value="prmA"/>
    <property type="match status" value="1"/>
</dbReference>
<dbReference type="Gene3D" id="3.40.50.150">
    <property type="entry name" value="Vaccinia Virus protein VP39"/>
    <property type="match status" value="1"/>
</dbReference>
<dbReference type="GO" id="GO:0005840">
    <property type="term" value="C:ribosome"/>
    <property type="evidence" value="ECO:0007669"/>
    <property type="project" value="UniProtKB-KW"/>
</dbReference>
<feature type="binding site" evidence="6">
    <location>
        <position position="166"/>
    </location>
    <ligand>
        <name>S-adenosyl-L-methionine</name>
        <dbReference type="ChEBI" id="CHEBI:59789"/>
    </ligand>
</feature>
<keyword evidence="7" id="KW-0689">Ribosomal protein</keyword>
<evidence type="ECO:0000313" key="7">
    <source>
        <dbReference type="EMBL" id="ABK44451.1"/>
    </source>
</evidence>
<organism evidence="7 8">
    <name type="scientific">Magnetococcus marinus (strain ATCC BAA-1437 / JCM 17883 / MC-1)</name>
    <dbReference type="NCBI Taxonomy" id="156889"/>
    <lineage>
        <taxon>Bacteria</taxon>
        <taxon>Pseudomonadati</taxon>
        <taxon>Pseudomonadota</taxon>
        <taxon>Magnetococcia</taxon>
        <taxon>Magnetococcales</taxon>
        <taxon>Magnetococcaceae</taxon>
        <taxon>Magnetococcus</taxon>
    </lineage>
</organism>
<evidence type="ECO:0000256" key="3">
    <source>
        <dbReference type="ARBA" id="ARBA00022603"/>
    </source>
</evidence>
<feature type="binding site" evidence="6">
    <location>
        <position position="188"/>
    </location>
    <ligand>
        <name>S-adenosyl-L-methionine</name>
        <dbReference type="ChEBI" id="CHEBI:59789"/>
    </ligand>
</feature>
<comment type="function">
    <text evidence="6">Methylates ribosomal protein L11.</text>
</comment>
<accession>A0L908</accession>
<keyword evidence="5 6" id="KW-0949">S-adenosyl-L-methionine</keyword>
<keyword evidence="8" id="KW-1185">Reference proteome</keyword>
<gene>
    <name evidence="6" type="primary">prmA</name>
    <name evidence="7" type="ordered locus">Mmc1_1943</name>
</gene>
<keyword evidence="3 6" id="KW-0489">Methyltransferase</keyword>
<dbReference type="PANTHER" id="PTHR43648">
    <property type="entry name" value="ELECTRON TRANSFER FLAVOPROTEIN BETA SUBUNIT LYSINE METHYLTRANSFERASE"/>
    <property type="match status" value="1"/>
</dbReference>
<evidence type="ECO:0000256" key="6">
    <source>
        <dbReference type="HAMAP-Rule" id="MF_00735"/>
    </source>
</evidence>
<dbReference type="GO" id="GO:0016279">
    <property type="term" value="F:protein-lysine N-methyltransferase activity"/>
    <property type="evidence" value="ECO:0007669"/>
    <property type="project" value="RHEA"/>
</dbReference>
<dbReference type="RefSeq" id="WP_011713595.1">
    <property type="nucleotide sequence ID" value="NC_008576.1"/>
</dbReference>
<feature type="binding site" evidence="6">
    <location>
        <position position="230"/>
    </location>
    <ligand>
        <name>S-adenosyl-L-methionine</name>
        <dbReference type="ChEBI" id="CHEBI:59789"/>
    </ligand>
</feature>
<keyword evidence="7" id="KW-0687">Ribonucleoprotein</keyword>
<dbReference type="STRING" id="156889.Mmc1_1943"/>
<sequence length="299" mass="33005">MWTLSFEIPATVSEHISQWLMDIGSMGASIEDIGQAPVFDQGGHFERCLIHGFFDEKPPATLLEIPLQLLLQSLGIQSMPTLLWQEQQEQDWQNAWKENFHPIEVGQRLLILPSWLEEPAHNQRIVLRIDPQQAFGTGGHETTFGCLEQLDRLSLQQTPVSMLDLGTGSGILAIAARKLGIPHVIATDNDPIAVATAQENGRLNGIVSGLEVRLCDTVPQDVTAQLITANILAPVIQAMLKQGLKGCLQPKGTLLLSGILAGEQAQTIRMACQQHQLMVQEPIHIYGDWVVMRAQHTMN</sequence>
<dbReference type="SUPFAM" id="SSF53335">
    <property type="entry name" value="S-adenosyl-L-methionine-dependent methyltransferases"/>
    <property type="match status" value="1"/>
</dbReference>
<evidence type="ECO:0000256" key="2">
    <source>
        <dbReference type="ARBA" id="ARBA00022490"/>
    </source>
</evidence>
<keyword evidence="2 6" id="KW-0963">Cytoplasm</keyword>
<dbReference type="Proteomes" id="UP000002586">
    <property type="component" value="Chromosome"/>
</dbReference>
<dbReference type="HOGENOM" id="CLU_049382_3_1_5"/>
<dbReference type="InterPro" id="IPR050078">
    <property type="entry name" value="Ribosomal_L11_MeTrfase_PrmA"/>
</dbReference>
<name>A0L908_MAGMM</name>
<comment type="subcellular location">
    <subcellularLocation>
        <location evidence="6">Cytoplasm</location>
    </subcellularLocation>
</comment>
<dbReference type="KEGG" id="mgm:Mmc1_1943"/>
<evidence type="ECO:0000256" key="1">
    <source>
        <dbReference type="ARBA" id="ARBA00009741"/>
    </source>
</evidence>
<evidence type="ECO:0000256" key="4">
    <source>
        <dbReference type="ARBA" id="ARBA00022679"/>
    </source>
</evidence>
<dbReference type="GO" id="GO:0005737">
    <property type="term" value="C:cytoplasm"/>
    <property type="evidence" value="ECO:0007669"/>
    <property type="project" value="UniProtKB-SubCell"/>
</dbReference>
<evidence type="ECO:0000256" key="5">
    <source>
        <dbReference type="ARBA" id="ARBA00022691"/>
    </source>
</evidence>
<proteinExistence type="inferred from homology"/>
<dbReference type="eggNOG" id="COG2264">
    <property type="taxonomic scope" value="Bacteria"/>
</dbReference>
<dbReference type="PANTHER" id="PTHR43648:SF1">
    <property type="entry name" value="ELECTRON TRANSFER FLAVOPROTEIN BETA SUBUNIT LYSINE METHYLTRANSFERASE"/>
    <property type="match status" value="1"/>
</dbReference>
<reference evidence="8" key="1">
    <citation type="journal article" date="2009" name="Appl. Environ. Microbiol.">
        <title>Complete genome sequence of the chemolithoautotrophic marine magnetotactic coccus strain MC-1.</title>
        <authorList>
            <person name="Schubbe S."/>
            <person name="Williams T.J."/>
            <person name="Xie G."/>
            <person name="Kiss H.E."/>
            <person name="Brettin T.S."/>
            <person name="Martinez D."/>
            <person name="Ross C.A."/>
            <person name="Schuler D."/>
            <person name="Cox B.L."/>
            <person name="Nealson K.H."/>
            <person name="Bazylinski D.A."/>
        </authorList>
    </citation>
    <scope>NUCLEOTIDE SEQUENCE [LARGE SCALE GENOMIC DNA]</scope>
    <source>
        <strain evidence="8">ATCC BAA-1437 / JCM 17883 / MC-1</strain>
    </source>
</reference>